<accession>A0A2S9STM8</accession>
<keyword evidence="4" id="KW-0808">Transferase</keyword>
<dbReference type="InterPro" id="IPR005467">
    <property type="entry name" value="His_kinase_dom"/>
</dbReference>
<dbReference type="InterPro" id="IPR003594">
    <property type="entry name" value="HATPase_dom"/>
</dbReference>
<dbReference type="Proteomes" id="UP000238649">
    <property type="component" value="Unassembled WGS sequence"/>
</dbReference>
<dbReference type="PANTHER" id="PTHR43065:SF42">
    <property type="entry name" value="TWO-COMPONENT SENSOR PPRA"/>
    <property type="match status" value="1"/>
</dbReference>
<dbReference type="Gene3D" id="3.30.565.10">
    <property type="entry name" value="Histidine kinase-like ATPase, C-terminal domain"/>
    <property type="match status" value="1"/>
</dbReference>
<dbReference type="SUPFAM" id="SSF55874">
    <property type="entry name" value="ATPase domain of HSP90 chaperone/DNA topoisomerase II/histidine kinase"/>
    <property type="match status" value="1"/>
</dbReference>
<dbReference type="Pfam" id="PF04392">
    <property type="entry name" value="ABC_sub_bind"/>
    <property type="match status" value="1"/>
</dbReference>
<comment type="caution">
    <text evidence="4">The sequence shown here is derived from an EMBL/GenBank/DDBJ whole genome shotgun (WGS) entry which is preliminary data.</text>
</comment>
<dbReference type="PROSITE" id="PS50112">
    <property type="entry name" value="PAS"/>
    <property type="match status" value="1"/>
</dbReference>
<dbReference type="PANTHER" id="PTHR43065">
    <property type="entry name" value="SENSOR HISTIDINE KINASE"/>
    <property type="match status" value="1"/>
</dbReference>
<name>A0A2S9STM8_9BACT</name>
<dbReference type="PROSITE" id="PS50109">
    <property type="entry name" value="HIS_KIN"/>
    <property type="match status" value="1"/>
</dbReference>
<gene>
    <name evidence="4" type="ORF">CJ671_04885</name>
</gene>
<dbReference type="EMBL" id="NXGH01000011">
    <property type="protein sequence ID" value="PRM89943.1"/>
    <property type="molecule type" value="Genomic_DNA"/>
</dbReference>
<feature type="domain" description="Histidine kinase" evidence="2">
    <location>
        <begin position="510"/>
        <end position="729"/>
    </location>
</feature>
<evidence type="ECO:0000259" key="2">
    <source>
        <dbReference type="PROSITE" id="PS50109"/>
    </source>
</evidence>
<keyword evidence="1" id="KW-1133">Transmembrane helix</keyword>
<dbReference type="Pfam" id="PF02518">
    <property type="entry name" value="HATPase_c"/>
    <property type="match status" value="1"/>
</dbReference>
<keyword evidence="1" id="KW-0472">Membrane</keyword>
<dbReference type="SUPFAM" id="SSF47384">
    <property type="entry name" value="Homodimeric domain of signal transducing histidine kinase"/>
    <property type="match status" value="1"/>
</dbReference>
<evidence type="ECO:0000256" key="1">
    <source>
        <dbReference type="SAM" id="Phobius"/>
    </source>
</evidence>
<evidence type="ECO:0000259" key="3">
    <source>
        <dbReference type="PROSITE" id="PS50112"/>
    </source>
</evidence>
<dbReference type="SUPFAM" id="SSF55785">
    <property type="entry name" value="PYP-like sensor domain (PAS domain)"/>
    <property type="match status" value="1"/>
</dbReference>
<proteinExistence type="predicted"/>
<reference evidence="4 5" key="1">
    <citation type="submission" date="2017-09" db="EMBL/GenBank/DDBJ databases">
        <title>Reassesment of A. cryaerophilus.</title>
        <authorList>
            <person name="Perez-Cataluna A."/>
            <person name="Collado L."/>
            <person name="Salgado O."/>
            <person name="Lefinanco V."/>
            <person name="Figueras M.J."/>
        </authorList>
    </citation>
    <scope>NUCLEOTIDE SEQUENCE [LARGE SCALE GENOMIC DNA]</scope>
    <source>
        <strain evidence="4 5">LMG 9871</strain>
    </source>
</reference>
<feature type="transmembrane region" description="Helical" evidence="1">
    <location>
        <begin position="337"/>
        <end position="355"/>
    </location>
</feature>
<feature type="domain" description="PAS" evidence="3">
    <location>
        <begin position="379"/>
        <end position="423"/>
    </location>
</feature>
<evidence type="ECO:0000313" key="5">
    <source>
        <dbReference type="Proteomes" id="UP000238649"/>
    </source>
</evidence>
<dbReference type="SMART" id="SM00387">
    <property type="entry name" value="HATPase_c"/>
    <property type="match status" value="1"/>
</dbReference>
<dbReference type="InterPro" id="IPR013656">
    <property type="entry name" value="PAS_4"/>
</dbReference>
<dbReference type="RefSeq" id="WP_105911601.1">
    <property type="nucleotide sequence ID" value="NZ_NXGH01000011.1"/>
</dbReference>
<dbReference type="InterPro" id="IPR035965">
    <property type="entry name" value="PAS-like_dom_sf"/>
</dbReference>
<dbReference type="InterPro" id="IPR007487">
    <property type="entry name" value="ABC_transpt-TYRBP-like"/>
</dbReference>
<dbReference type="Gene3D" id="3.30.450.20">
    <property type="entry name" value="PAS domain"/>
    <property type="match status" value="1"/>
</dbReference>
<dbReference type="SMART" id="SM00091">
    <property type="entry name" value="PAS"/>
    <property type="match status" value="1"/>
</dbReference>
<organism evidence="4 5">
    <name type="scientific">Aliarcobacter cryaerophilus</name>
    <dbReference type="NCBI Taxonomy" id="28198"/>
    <lineage>
        <taxon>Bacteria</taxon>
        <taxon>Pseudomonadati</taxon>
        <taxon>Campylobacterota</taxon>
        <taxon>Epsilonproteobacteria</taxon>
        <taxon>Campylobacterales</taxon>
        <taxon>Arcobacteraceae</taxon>
        <taxon>Aliarcobacter</taxon>
    </lineage>
</organism>
<keyword evidence="1" id="KW-0812">Transmembrane</keyword>
<dbReference type="InterPro" id="IPR000014">
    <property type="entry name" value="PAS"/>
</dbReference>
<dbReference type="GO" id="GO:0000155">
    <property type="term" value="F:phosphorelay sensor kinase activity"/>
    <property type="evidence" value="ECO:0007669"/>
    <property type="project" value="InterPro"/>
</dbReference>
<evidence type="ECO:0000313" key="4">
    <source>
        <dbReference type="EMBL" id="PRM89943.1"/>
    </source>
</evidence>
<dbReference type="NCBIfam" id="TIGR00229">
    <property type="entry name" value="sensory_box"/>
    <property type="match status" value="1"/>
</dbReference>
<dbReference type="Pfam" id="PF08448">
    <property type="entry name" value="PAS_4"/>
    <property type="match status" value="1"/>
</dbReference>
<protein>
    <submittedName>
        <fullName evidence="4">Histidine kinase</fullName>
    </submittedName>
</protein>
<dbReference type="Gene3D" id="3.40.50.2300">
    <property type="match status" value="2"/>
</dbReference>
<dbReference type="InterPro" id="IPR036097">
    <property type="entry name" value="HisK_dim/P_sf"/>
</dbReference>
<dbReference type="AlphaFoldDB" id="A0A2S9STM8"/>
<dbReference type="OrthoDB" id="9813024at2"/>
<dbReference type="Gene3D" id="1.10.287.130">
    <property type="match status" value="1"/>
</dbReference>
<sequence>MRYFLLFSIFFISFLQASQNKEVLLIHSYHKGYAWTDDISSAIEKSFKEHKDIELTTVYMDTKRIDDSIYLDNLAKLYKQQFSNRPFDLIIISDNNAFDFISKYYEYLFKDTPVLFCGINDYNKDNLEKLYFKDISGVAEAVDVERNFELISKLHPNIKNLLIINDKSITGLAVKKDLTKIIEKYKKEFDIEYTDNLEISDLKTKVSNLEKGNSAILFVLLFKDTTGKYFTYKQSFEEVRKVSKVPIYGLWDFYLNSGMVGGLLTSAVAQGQTVSKMAIEVLNGKDIKDIPVVEESPNIYIFNYNELKRFNIDIPKYIENPIIINEPRSIYKEHKNFFIITIIIISLLSIIVVILKVNIKRREKLELELSNRIEFDKVLLDTIPNAIYYKNIDGKFLGCNTAFGTLVNSTREEIIGKTAFDFFPEKIAMINTQIDKELLKTFTTNSSEFTFYTPSNEMKHIVLNKAVYKNIDGTIGGIVCIMDDMTERIQQKQFLIQQSKLAEMGDMIAAIAHQWNEPLVELSALVQDIQISYLLNELKDNDVQSFVNDSMVQIKYMSKTLSDFRNFLKPSTKKVLFSISKALNEINEIIGKQVFYSNINMSFNYKNENEELLIYGYENEFKQVLLNIINNAKNKIIEKNLPINKKGSIDINIKRCEESNMIEIIDDAGAIDEKIINSIFEPYFTTKEDGMGLGLYMAKIIIEDKMKGTINVRNYKNCVIFTINLPFKRIKNENFTFRR</sequence>
<dbReference type="CDD" id="cd00130">
    <property type="entry name" value="PAS"/>
    <property type="match status" value="1"/>
</dbReference>
<dbReference type="InterPro" id="IPR036890">
    <property type="entry name" value="HATPase_C_sf"/>
</dbReference>
<keyword evidence="4" id="KW-0418">Kinase</keyword>